<sequence length="1005" mass="105887">MGPIGGDEASLPPEYRHYGHFGGAGYYGGSGSYGYYGSGSNGGGSGGYYGSGGSGSKGDGSDGYYGGGGSGSNGGGSDGYYGGGGSGSNGGGSDGYYGSGGSGSKGDGSDGYYGGGGSGSKGDGSDGYYGGGGSGSNGGSDGYYGSGSNGDGSDGYYGSGSGGYYVHHHWVDGSGSGAIGGHGGSYVHHHYVDGSGSGAIGGHGGSYVHHHYVDGSGSGAIGGHGGSYVHHHYVDGSGSGAIGGHGGSYVHHHYVDGSGSGAIGGHGGSYVDGHYHGHGAHGTYYGGGAHVGYYVNGHWVAGGGHGHGVVDGSGDAAEGDGSSQYGHAVKHIIEKNYYDVQTKTHIIHKPIPVAGPVQYKSVELPAKPLHDCFKGYSNYKKLWDTQKQRYCCYKYKRSCTTQYVKHVKYHTVVHTKEVPVPVTKTIAVPIAAGPRKIIKIKDYEKPEPPKVIHVKVPVPAPGPPAKDVTKVIHYKVQKPVEQIIHKTRVIKKPVPVVHYVKYPVEQESKPKIIVKNEHVMSEAYDCHDGMHHWRGVWGKEKRLYCCYRTQIGCPHGHTIVTNHTVYHTKYVKRQVKMPAQIIYKDVTDVVHKHVDHSDFDCNSGYSNWYYGWSPKKKTWCCGHDHKGCPGTWKGYIKGQLHVVVHHHAGHATGNIYDCNAGFSNWKHGWSRSKKDWCCHNKNKGCEPYNCEGETDDWEQPRRTYCCNNYQIACAVTTLNPLKCEAPCTIHGETSTCQERIDWTKENTFVGRGNACALAYSQVQVECDVCRACSIQEAGCGVPQGQGSDPYDCDAALSNSPRAWSPGKKQWCCNQKHKGCEGDHPPDVDPGAGMMWKHVQVNGYWVWQVVSAGGVGGGAVGGPASLPYDCNVGRVNWVQGWSVPKQNFCCAHAHFGCEGQKNDAAAGATHTTVTHHTYTTVSHGGGGGGAGGAMHGGGVIGGGAHWHGHSGGGSWHSSGGGGAWHSGGGGAWHGHGGSWHSHTVTYHSGDHAVTHVYHHGGDVHHV</sequence>
<reference evidence="1" key="1">
    <citation type="submission" date="2021-02" db="EMBL/GenBank/DDBJ databases">
        <authorList>
            <person name="Dougan E. K."/>
            <person name="Rhodes N."/>
            <person name="Thang M."/>
            <person name="Chan C."/>
        </authorList>
    </citation>
    <scope>NUCLEOTIDE SEQUENCE</scope>
</reference>
<dbReference type="EMBL" id="CAJNDS010001291">
    <property type="protein sequence ID" value="CAE7254345.1"/>
    <property type="molecule type" value="Genomic_DNA"/>
</dbReference>
<evidence type="ECO:0000313" key="2">
    <source>
        <dbReference type="Proteomes" id="UP000604046"/>
    </source>
</evidence>
<dbReference type="OrthoDB" id="444168at2759"/>
<dbReference type="Proteomes" id="UP000604046">
    <property type="component" value="Unassembled WGS sequence"/>
</dbReference>
<comment type="caution">
    <text evidence="1">The sequence shown here is derived from an EMBL/GenBank/DDBJ whole genome shotgun (WGS) entry which is preliminary data.</text>
</comment>
<gene>
    <name evidence="1" type="primary">Ide</name>
    <name evidence="1" type="ORF">SNAT2548_LOCUS12850</name>
</gene>
<evidence type="ECO:0000313" key="1">
    <source>
        <dbReference type="EMBL" id="CAE7254345.1"/>
    </source>
</evidence>
<keyword evidence="2" id="KW-1185">Reference proteome</keyword>
<accession>A0A812M055</accession>
<protein>
    <submittedName>
        <fullName evidence="1">Ide protein</fullName>
    </submittedName>
</protein>
<name>A0A812M055_9DINO</name>
<proteinExistence type="predicted"/>
<organism evidence="1 2">
    <name type="scientific">Symbiodinium natans</name>
    <dbReference type="NCBI Taxonomy" id="878477"/>
    <lineage>
        <taxon>Eukaryota</taxon>
        <taxon>Sar</taxon>
        <taxon>Alveolata</taxon>
        <taxon>Dinophyceae</taxon>
        <taxon>Suessiales</taxon>
        <taxon>Symbiodiniaceae</taxon>
        <taxon>Symbiodinium</taxon>
    </lineage>
</organism>
<dbReference type="PRINTS" id="PR01228">
    <property type="entry name" value="EGGSHELL"/>
</dbReference>
<dbReference type="AlphaFoldDB" id="A0A812M055"/>